<name>A0A8J2LNX6_9HEXA</name>
<accession>A0A8J2LNX6</accession>
<gene>
    <name evidence="2" type="ORF">AFUS01_LOCUS45738</name>
</gene>
<sequence>MQLIRWIRARENDLDLAESMFRKSFKWREENDLEDILTWEPPEILKRLSPYDLNTDKDGFPVVIVSAGRVDLKRILQAGYMKEFIRYNIQTWERAMEKMKGRLTPDGVPMTQYVCVLDMEGLSMKYVASIKVIELIKTAIQNFESNYPEILGKCYVINVSRAFQILFGIAKPLMSGRTIQKIEIMTTEEKWKPVLLGVIDANQLPECYGGTASSNLHSLIGYSMKEKSDTFVENLVQNLTNAVF</sequence>
<dbReference type="Proteomes" id="UP000708208">
    <property type="component" value="Unassembled WGS sequence"/>
</dbReference>
<keyword evidence="3" id="KW-1185">Reference proteome</keyword>
<comment type="caution">
    <text evidence="2">The sequence shown here is derived from an EMBL/GenBank/DDBJ whole genome shotgun (WGS) entry which is preliminary data.</text>
</comment>
<dbReference type="PROSITE" id="PS50191">
    <property type="entry name" value="CRAL_TRIO"/>
    <property type="match status" value="1"/>
</dbReference>
<dbReference type="PANTHER" id="PTHR23324">
    <property type="entry name" value="SEC14 RELATED PROTEIN"/>
    <property type="match status" value="1"/>
</dbReference>
<feature type="domain" description="CRAL-TRIO" evidence="1">
    <location>
        <begin position="41"/>
        <end position="216"/>
    </location>
</feature>
<dbReference type="OrthoDB" id="1434354at2759"/>
<evidence type="ECO:0000259" key="1">
    <source>
        <dbReference type="PROSITE" id="PS50191"/>
    </source>
</evidence>
<dbReference type="InterPro" id="IPR001251">
    <property type="entry name" value="CRAL-TRIO_dom"/>
</dbReference>
<reference evidence="2" key="1">
    <citation type="submission" date="2021-06" db="EMBL/GenBank/DDBJ databases">
        <authorList>
            <person name="Hodson N. C."/>
            <person name="Mongue J. A."/>
            <person name="Jaron S. K."/>
        </authorList>
    </citation>
    <scope>NUCLEOTIDE SEQUENCE</scope>
</reference>
<dbReference type="PANTHER" id="PTHR23324:SF83">
    <property type="entry name" value="SEC14-LIKE PROTEIN 2"/>
    <property type="match status" value="1"/>
</dbReference>
<dbReference type="Pfam" id="PF00650">
    <property type="entry name" value="CRAL_TRIO"/>
    <property type="match status" value="1"/>
</dbReference>
<evidence type="ECO:0000313" key="3">
    <source>
        <dbReference type="Proteomes" id="UP000708208"/>
    </source>
</evidence>
<dbReference type="CDD" id="cd00170">
    <property type="entry name" value="SEC14"/>
    <property type="match status" value="1"/>
</dbReference>
<protein>
    <recommendedName>
        <fullName evidence="1">CRAL-TRIO domain-containing protein</fullName>
    </recommendedName>
</protein>
<dbReference type="SMART" id="SM00516">
    <property type="entry name" value="SEC14"/>
    <property type="match status" value="1"/>
</dbReference>
<dbReference type="GO" id="GO:0005737">
    <property type="term" value="C:cytoplasm"/>
    <property type="evidence" value="ECO:0007669"/>
    <property type="project" value="TreeGrafter"/>
</dbReference>
<dbReference type="InterPro" id="IPR051064">
    <property type="entry name" value="SEC14/CRAL-TRIO_domain"/>
</dbReference>
<evidence type="ECO:0000313" key="2">
    <source>
        <dbReference type="EMBL" id="CAG7836500.1"/>
    </source>
</evidence>
<proteinExistence type="predicted"/>
<organism evidence="2 3">
    <name type="scientific">Allacma fusca</name>
    <dbReference type="NCBI Taxonomy" id="39272"/>
    <lineage>
        <taxon>Eukaryota</taxon>
        <taxon>Metazoa</taxon>
        <taxon>Ecdysozoa</taxon>
        <taxon>Arthropoda</taxon>
        <taxon>Hexapoda</taxon>
        <taxon>Collembola</taxon>
        <taxon>Symphypleona</taxon>
        <taxon>Sminthuridae</taxon>
        <taxon>Allacma</taxon>
    </lineage>
</organism>
<dbReference type="EMBL" id="CAJVCH010571057">
    <property type="protein sequence ID" value="CAG7836500.1"/>
    <property type="molecule type" value="Genomic_DNA"/>
</dbReference>
<dbReference type="AlphaFoldDB" id="A0A8J2LNX6"/>